<dbReference type="Gene3D" id="3.90.550.10">
    <property type="entry name" value="Spore Coat Polysaccharide Biosynthesis Protein SpsA, Chain A"/>
    <property type="match status" value="1"/>
</dbReference>
<evidence type="ECO:0000256" key="2">
    <source>
        <dbReference type="ARBA" id="ARBA00022695"/>
    </source>
</evidence>
<dbReference type="Proteomes" id="UP000176576">
    <property type="component" value="Unassembled WGS sequence"/>
</dbReference>
<dbReference type="STRING" id="1802117.A3J54_02450"/>
<dbReference type="Pfam" id="PF00483">
    <property type="entry name" value="NTP_transferase"/>
    <property type="match status" value="1"/>
</dbReference>
<comment type="caution">
    <text evidence="4">The sequence shown here is derived from an EMBL/GenBank/DDBJ whole genome shotgun (WGS) entry which is preliminary data.</text>
</comment>
<accession>A0A1G2G7A9</accession>
<dbReference type="SUPFAM" id="SSF53448">
    <property type="entry name" value="Nucleotide-diphospho-sugar transferases"/>
    <property type="match status" value="1"/>
</dbReference>
<reference evidence="4 5" key="1">
    <citation type="journal article" date="2016" name="Nat. Commun.">
        <title>Thousands of microbial genomes shed light on interconnected biogeochemical processes in an aquifer system.</title>
        <authorList>
            <person name="Anantharaman K."/>
            <person name="Brown C.T."/>
            <person name="Hug L.A."/>
            <person name="Sharon I."/>
            <person name="Castelle C.J."/>
            <person name="Probst A.J."/>
            <person name="Thomas B.C."/>
            <person name="Singh A."/>
            <person name="Wilkins M.J."/>
            <person name="Karaoz U."/>
            <person name="Brodie E.L."/>
            <person name="Williams K.H."/>
            <person name="Hubbard S.S."/>
            <person name="Banfield J.F."/>
        </authorList>
    </citation>
    <scope>NUCLEOTIDE SEQUENCE [LARGE SCALE GENOMIC DNA]</scope>
</reference>
<dbReference type="AlphaFoldDB" id="A0A1G2G7A9"/>
<proteinExistence type="predicted"/>
<dbReference type="InterPro" id="IPR029044">
    <property type="entry name" value="Nucleotide-diphossugar_trans"/>
</dbReference>
<dbReference type="EMBL" id="MHNN01000015">
    <property type="protein sequence ID" value="OGZ46063.1"/>
    <property type="molecule type" value="Genomic_DNA"/>
</dbReference>
<evidence type="ECO:0000313" key="5">
    <source>
        <dbReference type="Proteomes" id="UP000176576"/>
    </source>
</evidence>
<protein>
    <recommendedName>
        <fullName evidence="3">Nucleotidyl transferase domain-containing protein</fullName>
    </recommendedName>
</protein>
<keyword evidence="2" id="KW-0548">Nucleotidyltransferase</keyword>
<evidence type="ECO:0000256" key="1">
    <source>
        <dbReference type="ARBA" id="ARBA00022679"/>
    </source>
</evidence>
<dbReference type="InterPro" id="IPR005835">
    <property type="entry name" value="NTP_transferase_dom"/>
</dbReference>
<dbReference type="GO" id="GO:0016779">
    <property type="term" value="F:nucleotidyltransferase activity"/>
    <property type="evidence" value="ECO:0007669"/>
    <property type="project" value="UniProtKB-KW"/>
</dbReference>
<organism evidence="4 5">
    <name type="scientific">Candidatus Ryanbacteria bacterium RIFCSPHIGHO2_02_FULL_45_13b</name>
    <dbReference type="NCBI Taxonomy" id="1802117"/>
    <lineage>
        <taxon>Bacteria</taxon>
        <taxon>Candidatus Ryaniibacteriota</taxon>
    </lineage>
</organism>
<gene>
    <name evidence="4" type="ORF">A3J54_02450</name>
</gene>
<evidence type="ECO:0000313" key="4">
    <source>
        <dbReference type="EMBL" id="OGZ46063.1"/>
    </source>
</evidence>
<feature type="domain" description="Nucleotidyl transferase" evidence="3">
    <location>
        <begin position="2"/>
        <end position="224"/>
    </location>
</feature>
<name>A0A1G2G7A9_9BACT</name>
<dbReference type="PANTHER" id="PTHR43584">
    <property type="entry name" value="NUCLEOTIDYL TRANSFERASE"/>
    <property type="match status" value="1"/>
</dbReference>
<dbReference type="PANTHER" id="PTHR43584:SF8">
    <property type="entry name" value="N-ACETYLMURAMATE ALPHA-1-PHOSPHATE URIDYLYLTRANSFERASE"/>
    <property type="match status" value="1"/>
</dbReference>
<sequence length="231" mass="25858">MKVVIIAAGEGTRMRPLTYQTPKQLLRVCGKTLLEYVLEVLPPEISEIIIVVGYKGADIQTFLGDEWHGKKVQYVWQEKPQGTAHAISLAKGVLAGEKFFLACYADDIHGAEGVARLVAQHRPAFMVAEVEDPRKFGVIETDANGKITTFEEKPENPKSNLVSSGFFVLPIEVLDCNVPARENGEEYIPDRVARMMQDGYKFYTERSTRWIPIGYPQDLENAEQLLCPTKG</sequence>
<dbReference type="InterPro" id="IPR050065">
    <property type="entry name" value="GlmU-like"/>
</dbReference>
<evidence type="ECO:0000259" key="3">
    <source>
        <dbReference type="Pfam" id="PF00483"/>
    </source>
</evidence>
<keyword evidence="1" id="KW-0808">Transferase</keyword>
<dbReference type="CDD" id="cd04181">
    <property type="entry name" value="NTP_transferase"/>
    <property type="match status" value="1"/>
</dbReference>